<protein>
    <submittedName>
        <fullName evidence="2">Uncharacterized protein</fullName>
    </submittedName>
</protein>
<feature type="region of interest" description="Disordered" evidence="1">
    <location>
        <begin position="64"/>
        <end position="125"/>
    </location>
</feature>
<comment type="caution">
    <text evidence="2">The sequence shown here is derived from an EMBL/GenBank/DDBJ whole genome shotgun (WGS) entry which is preliminary data.</text>
</comment>
<feature type="compositionally biased region" description="Basic and acidic residues" evidence="1">
    <location>
        <begin position="172"/>
        <end position="189"/>
    </location>
</feature>
<feature type="compositionally biased region" description="Basic residues" evidence="1">
    <location>
        <begin position="159"/>
        <end position="171"/>
    </location>
</feature>
<evidence type="ECO:0000256" key="1">
    <source>
        <dbReference type="SAM" id="MobiDB-lite"/>
    </source>
</evidence>
<dbReference type="AlphaFoldDB" id="A0ABD1DKC2"/>
<name>A0ABD1DKC2_CULPP</name>
<feature type="region of interest" description="Disordered" evidence="1">
    <location>
        <begin position="139"/>
        <end position="189"/>
    </location>
</feature>
<accession>A0ABD1DKC2</accession>
<evidence type="ECO:0000313" key="2">
    <source>
        <dbReference type="EMBL" id="KAL1399680.1"/>
    </source>
</evidence>
<evidence type="ECO:0000313" key="3">
    <source>
        <dbReference type="Proteomes" id="UP001562425"/>
    </source>
</evidence>
<gene>
    <name evidence="2" type="ORF">pipiens_008012</name>
</gene>
<proteinExistence type="predicted"/>
<dbReference type="Proteomes" id="UP001562425">
    <property type="component" value="Unassembled WGS sequence"/>
</dbReference>
<sequence>MNILKKESDQEAGVPFTTLVTKIRTTPEGSQLDQDSLPEMVRQELEKAARQGLVEFKDDIVRLHPMASESSPRLPDSPETSTSEVTTLPSQPEIVTADFLEPPVDRNVAVTPTRPVPEVRRASTRVRTVPPRFLVHEDTIVEGRRPGRQRRTGAIGGRANRHPAARSRSRPGRHDACVPRPKAAEETKL</sequence>
<feature type="compositionally biased region" description="Polar residues" evidence="1">
    <location>
        <begin position="78"/>
        <end position="90"/>
    </location>
</feature>
<organism evidence="2 3">
    <name type="scientific">Culex pipiens pipiens</name>
    <name type="common">Northern house mosquito</name>
    <dbReference type="NCBI Taxonomy" id="38569"/>
    <lineage>
        <taxon>Eukaryota</taxon>
        <taxon>Metazoa</taxon>
        <taxon>Ecdysozoa</taxon>
        <taxon>Arthropoda</taxon>
        <taxon>Hexapoda</taxon>
        <taxon>Insecta</taxon>
        <taxon>Pterygota</taxon>
        <taxon>Neoptera</taxon>
        <taxon>Endopterygota</taxon>
        <taxon>Diptera</taxon>
        <taxon>Nematocera</taxon>
        <taxon>Culicoidea</taxon>
        <taxon>Culicidae</taxon>
        <taxon>Culicinae</taxon>
        <taxon>Culicini</taxon>
        <taxon>Culex</taxon>
        <taxon>Culex</taxon>
    </lineage>
</organism>
<keyword evidence="3" id="KW-1185">Reference proteome</keyword>
<reference evidence="2 3" key="1">
    <citation type="submission" date="2024-05" db="EMBL/GenBank/DDBJ databases">
        <title>Culex pipiens pipiens assembly and annotation.</title>
        <authorList>
            <person name="Alout H."/>
            <person name="Durand T."/>
        </authorList>
    </citation>
    <scope>NUCLEOTIDE SEQUENCE [LARGE SCALE GENOMIC DNA]</scope>
    <source>
        <strain evidence="2">HA-2024</strain>
        <tissue evidence="2">Whole body</tissue>
    </source>
</reference>
<dbReference type="EMBL" id="JBEHCU010005480">
    <property type="protein sequence ID" value="KAL1399680.1"/>
    <property type="molecule type" value="Genomic_DNA"/>
</dbReference>